<protein>
    <submittedName>
        <fullName evidence="2">Uncharacterized protein</fullName>
    </submittedName>
</protein>
<name>A0ABV2AJ50_9EUKA</name>
<evidence type="ECO:0000313" key="3">
    <source>
        <dbReference type="Proteomes" id="UP001439008"/>
    </source>
</evidence>
<keyword evidence="1" id="KW-1133">Transmembrane helix</keyword>
<gene>
    <name evidence="2" type="ORF">MHBO_001484</name>
</gene>
<keyword evidence="1" id="KW-0472">Membrane</keyword>
<keyword evidence="1" id="KW-0812">Transmembrane</keyword>
<feature type="transmembrane region" description="Helical" evidence="1">
    <location>
        <begin position="24"/>
        <end position="44"/>
    </location>
</feature>
<dbReference type="Proteomes" id="UP001439008">
    <property type="component" value="Unassembled WGS sequence"/>
</dbReference>
<dbReference type="EMBL" id="JBDODL010000369">
    <property type="protein sequence ID" value="MES1919700.1"/>
    <property type="molecule type" value="Genomic_DNA"/>
</dbReference>
<comment type="caution">
    <text evidence="2">The sequence shown here is derived from an EMBL/GenBank/DDBJ whole genome shotgun (WGS) entry which is preliminary data.</text>
</comment>
<reference evidence="2 3" key="1">
    <citation type="journal article" date="2024" name="BMC Biol.">
        <title>Comparative genomics of Ascetosporea gives new insight into the evolutionary basis for animal parasitism in Rhizaria.</title>
        <authorList>
            <person name="Hiltunen Thoren M."/>
            <person name="Onut-Brannstrom I."/>
            <person name="Alfjorden A."/>
            <person name="Peckova H."/>
            <person name="Swords F."/>
            <person name="Hooper C."/>
            <person name="Holzer A.S."/>
            <person name="Bass D."/>
            <person name="Burki F."/>
        </authorList>
    </citation>
    <scope>NUCLEOTIDE SEQUENCE [LARGE SCALE GENOMIC DNA]</scope>
    <source>
        <strain evidence="2">20-A016</strain>
    </source>
</reference>
<organism evidence="2 3">
    <name type="scientific">Bonamia ostreae</name>
    <dbReference type="NCBI Taxonomy" id="126728"/>
    <lineage>
        <taxon>Eukaryota</taxon>
        <taxon>Sar</taxon>
        <taxon>Rhizaria</taxon>
        <taxon>Endomyxa</taxon>
        <taxon>Ascetosporea</taxon>
        <taxon>Haplosporida</taxon>
        <taxon>Bonamia</taxon>
    </lineage>
</organism>
<proteinExistence type="predicted"/>
<evidence type="ECO:0000256" key="1">
    <source>
        <dbReference type="SAM" id="Phobius"/>
    </source>
</evidence>
<feature type="transmembrane region" description="Helical" evidence="1">
    <location>
        <begin position="56"/>
        <end position="76"/>
    </location>
</feature>
<evidence type="ECO:0000313" key="2">
    <source>
        <dbReference type="EMBL" id="MES1919700.1"/>
    </source>
</evidence>
<accession>A0ABV2AJ50</accession>
<keyword evidence="3" id="KW-1185">Reference proteome</keyword>
<feature type="transmembrane region" description="Helical" evidence="1">
    <location>
        <begin position="82"/>
        <end position="105"/>
    </location>
</feature>
<sequence length="117" mass="13169">MNFIFGATLGSGGLMLLKKSKKSAIANAIFASGYFLAWLIKFILRYKGRTNERNGYLIGTANSALFTSLVLWRYYVFKKTAAIMRIAMFGGFAGFFNFACLLDILNIQRKLEAEKNK</sequence>